<dbReference type="Proteomes" id="UP000050761">
    <property type="component" value="Unassembled WGS sequence"/>
</dbReference>
<evidence type="ECO:0000313" key="3">
    <source>
        <dbReference type="WBParaSite" id="HPBE_0000493101-mRNA-1"/>
    </source>
</evidence>
<protein>
    <submittedName>
        <fullName evidence="3">Secreted protein</fullName>
    </submittedName>
</protein>
<accession>A0A183FET7</accession>
<reference evidence="1 2" key="1">
    <citation type="submission" date="2018-11" db="EMBL/GenBank/DDBJ databases">
        <authorList>
            <consortium name="Pathogen Informatics"/>
        </authorList>
    </citation>
    <scope>NUCLEOTIDE SEQUENCE [LARGE SCALE GENOMIC DNA]</scope>
</reference>
<keyword evidence="2" id="KW-1185">Reference proteome</keyword>
<evidence type="ECO:0000313" key="2">
    <source>
        <dbReference type="Proteomes" id="UP000050761"/>
    </source>
</evidence>
<evidence type="ECO:0000313" key="1">
    <source>
        <dbReference type="EMBL" id="VDO62834.1"/>
    </source>
</evidence>
<dbReference type="WBParaSite" id="HPBE_0000493101-mRNA-1">
    <property type="protein sequence ID" value="HPBE_0000493101-mRNA-1"/>
    <property type="gene ID" value="HPBE_0000493101"/>
</dbReference>
<proteinExistence type="predicted"/>
<reference evidence="3" key="2">
    <citation type="submission" date="2019-09" db="UniProtKB">
        <authorList>
            <consortium name="WormBaseParasite"/>
        </authorList>
    </citation>
    <scope>IDENTIFICATION</scope>
</reference>
<gene>
    <name evidence="1" type="ORF">HPBE_LOCUS4932</name>
</gene>
<dbReference type="AlphaFoldDB" id="A0A183FET7"/>
<dbReference type="EMBL" id="UZAH01025382">
    <property type="protein sequence ID" value="VDO62834.1"/>
    <property type="molecule type" value="Genomic_DNA"/>
</dbReference>
<name>A0A183FET7_HELPZ</name>
<sequence length="98" mass="10556">MRGAIPTSPFGAIAVIVAERRQPVPGCECMSFHLSTLPITPSSPAVLRRLAGVVLLLQQRLFEDESRAILAVRNAANRTNTRTPPPTSRSCAGCIRAF</sequence>
<organism evidence="2 3">
    <name type="scientific">Heligmosomoides polygyrus</name>
    <name type="common">Parasitic roundworm</name>
    <dbReference type="NCBI Taxonomy" id="6339"/>
    <lineage>
        <taxon>Eukaryota</taxon>
        <taxon>Metazoa</taxon>
        <taxon>Ecdysozoa</taxon>
        <taxon>Nematoda</taxon>
        <taxon>Chromadorea</taxon>
        <taxon>Rhabditida</taxon>
        <taxon>Rhabditina</taxon>
        <taxon>Rhabditomorpha</taxon>
        <taxon>Strongyloidea</taxon>
        <taxon>Heligmosomidae</taxon>
        <taxon>Heligmosomoides</taxon>
    </lineage>
</organism>
<accession>A0A3P7XX88</accession>